<evidence type="ECO:0000313" key="2">
    <source>
        <dbReference type="Proteomes" id="UP001345963"/>
    </source>
</evidence>
<comment type="caution">
    <text evidence="1">The sequence shown here is derived from an EMBL/GenBank/DDBJ whole genome shotgun (WGS) entry which is preliminary data.</text>
</comment>
<dbReference type="Proteomes" id="UP001345963">
    <property type="component" value="Unassembled WGS sequence"/>
</dbReference>
<dbReference type="EMBL" id="JAHUTI010039366">
    <property type="protein sequence ID" value="MED6244075.1"/>
    <property type="molecule type" value="Genomic_DNA"/>
</dbReference>
<proteinExistence type="predicted"/>
<keyword evidence="2" id="KW-1185">Reference proteome</keyword>
<organism evidence="1 2">
    <name type="scientific">Ataeniobius toweri</name>
    <dbReference type="NCBI Taxonomy" id="208326"/>
    <lineage>
        <taxon>Eukaryota</taxon>
        <taxon>Metazoa</taxon>
        <taxon>Chordata</taxon>
        <taxon>Craniata</taxon>
        <taxon>Vertebrata</taxon>
        <taxon>Euteleostomi</taxon>
        <taxon>Actinopterygii</taxon>
        <taxon>Neopterygii</taxon>
        <taxon>Teleostei</taxon>
        <taxon>Neoteleostei</taxon>
        <taxon>Acanthomorphata</taxon>
        <taxon>Ovalentaria</taxon>
        <taxon>Atherinomorphae</taxon>
        <taxon>Cyprinodontiformes</taxon>
        <taxon>Goodeidae</taxon>
        <taxon>Ataeniobius</taxon>
    </lineage>
</organism>
<evidence type="ECO:0000313" key="1">
    <source>
        <dbReference type="EMBL" id="MED6244075.1"/>
    </source>
</evidence>
<gene>
    <name evidence="1" type="ORF">ATANTOWER_013040</name>
</gene>
<reference evidence="1 2" key="1">
    <citation type="submission" date="2021-07" db="EMBL/GenBank/DDBJ databases">
        <authorList>
            <person name="Palmer J.M."/>
        </authorList>
    </citation>
    <scope>NUCLEOTIDE SEQUENCE [LARGE SCALE GENOMIC DNA]</scope>
    <source>
        <strain evidence="1 2">AT_MEX2019</strain>
        <tissue evidence="1">Muscle</tissue>
    </source>
</reference>
<sequence>MFVAKEYETSVEAKNQVPDSPYKAKLQRLVKDLLKQLQGQDSGQWANNKASGLDRTLGEISRILEKKSNADQVAFQVGGGLSALEQILQVITAVTTPTAVPRIPLKSLCAAVNAYYLACSCCNFNCSYVLFSNKIVFLVDVLLHQLTLYVPDEDKSIFGRSVNKQVFEGFTTDAKVKSSAAESYSTRAQDLISYVVNMGLIDKLYGCFLSVQSPIDEHPKMSAFLQQASSLLHQMCELCIAITGRVPNIFDNKRQDPTGLTALLQSTDLVGVVHTLYCILLHSFLPESSQAHEPYGPGVIQVAIHGIRFLNSFAILDLSAFQSVLGAEGLSLAFRHIGSSLLWYCTQHSSEELLHEVIICVGYFTVNHPDNQVIVQSGRQPSVLQKLCQLPFQYFSHPHLIRVLFPTLISACYNNSHNKVILQQEMSCVLLATFIQDCAANEKDSDSKINKNASRCFLDYCLLSYRFPRDQWDSALQFFLKKQEE</sequence>
<name>A0ABU7B347_9TELE</name>
<dbReference type="PANTHER" id="PTHR31434:SF2">
    <property type="entry name" value="S PHASE CYCLIN A-ASSOCIATED PROTEIN IN THE ENDOPLASMIC RETICULUM"/>
    <property type="match status" value="1"/>
</dbReference>
<accession>A0ABU7B347</accession>
<evidence type="ECO:0008006" key="3">
    <source>
        <dbReference type="Google" id="ProtNLM"/>
    </source>
</evidence>
<protein>
    <recommendedName>
        <fullName evidence="3">S phase cyclin A-associated protein in the endoplasmic reticulum</fullName>
    </recommendedName>
</protein>
<dbReference type="PANTHER" id="PTHR31434">
    <property type="entry name" value="S PHASE CYCLIN A-ASSOCIATED PROTEIN IN THE ENDOPLASMIC RETICULUM"/>
    <property type="match status" value="1"/>
</dbReference>